<protein>
    <recommendedName>
        <fullName evidence="7 14">Dihydroorotate dehydrogenase (quinone)</fullName>
        <ecNumber evidence="6 14">1.3.5.2</ecNumber>
    </recommendedName>
</protein>
<comment type="caution">
    <text evidence="16">The sequence shown here is derived from an EMBL/GenBank/DDBJ whole genome shotgun (WGS) entry which is preliminary data.</text>
</comment>
<dbReference type="Gene3D" id="3.20.20.70">
    <property type="entry name" value="Aldolase class I"/>
    <property type="match status" value="1"/>
</dbReference>
<dbReference type="EMBL" id="MAAO01000006">
    <property type="protein sequence ID" value="OUR96558.1"/>
    <property type="molecule type" value="Genomic_DNA"/>
</dbReference>
<dbReference type="InterPro" id="IPR012135">
    <property type="entry name" value="Dihydroorotate_DH_1_2"/>
</dbReference>
<name>A0A1Y5F6M9_9BACT</name>
<evidence type="ECO:0000256" key="10">
    <source>
        <dbReference type="ARBA" id="ARBA00022975"/>
    </source>
</evidence>
<dbReference type="NCBIfam" id="TIGR01036">
    <property type="entry name" value="pyrD_sub2"/>
    <property type="match status" value="1"/>
</dbReference>
<comment type="similarity">
    <text evidence="5">Belongs to the dihydroorotate dehydrogenase family. Type 2 subfamily.</text>
</comment>
<dbReference type="SUPFAM" id="SSF51395">
    <property type="entry name" value="FMN-linked oxidoreductases"/>
    <property type="match status" value="1"/>
</dbReference>
<sequence length="350" mass="39378">MLYDFFKFMAFKMDAEKVHELSIKMLSTFPLALSESFGGDISDRDRFQTKLNSMNWDFPVGLAAGLDKTASCIDFFSRIPFGAVEVGTVTPLAQVGNPKPRLFRYKSEESLRNCMGFNNPGSEVVLSNILKSDRNGKMLGVNLGKNKLTTADEAKNDYLKLYRSFKDVSDYLVINVSSPNTPGLRDLQRHDSMREIFINLEEERKTDSTPLFIKISPDLPLDSLEGIVELANEFKLSGIIATNTTIMEERGAGGVSGKLLTAKAKIVRERLLEVMKDHTSLDLIGVGGISSFDDLWDYWKKGGRAAQIYSSFIFQGPTVLFDIQKSIDEKLNQYQFKNLEELFLNIDHCD</sequence>
<dbReference type="InterPro" id="IPR005719">
    <property type="entry name" value="Dihydroorotate_DH_2"/>
</dbReference>
<accession>A0A1Y5F6M9</accession>
<dbReference type="UniPathway" id="UPA00070">
    <property type="reaction ID" value="UER00946"/>
</dbReference>
<evidence type="ECO:0000259" key="15">
    <source>
        <dbReference type="Pfam" id="PF01180"/>
    </source>
</evidence>
<dbReference type="Proteomes" id="UP000196531">
    <property type="component" value="Unassembled WGS sequence"/>
</dbReference>
<evidence type="ECO:0000256" key="9">
    <source>
        <dbReference type="ARBA" id="ARBA00022643"/>
    </source>
</evidence>
<evidence type="ECO:0000256" key="4">
    <source>
        <dbReference type="ARBA" id="ARBA00005161"/>
    </source>
</evidence>
<dbReference type="Pfam" id="PF01180">
    <property type="entry name" value="DHO_dh"/>
    <property type="match status" value="1"/>
</dbReference>
<dbReference type="InterPro" id="IPR013785">
    <property type="entry name" value="Aldolase_TIM"/>
</dbReference>
<dbReference type="InterPro" id="IPR005720">
    <property type="entry name" value="Dihydroorotate_DH_cat"/>
</dbReference>
<evidence type="ECO:0000256" key="12">
    <source>
        <dbReference type="ARBA" id="ARBA00023136"/>
    </source>
</evidence>
<feature type="domain" description="Dihydroorotate dehydrogenase catalytic" evidence="15">
    <location>
        <begin position="48"/>
        <end position="331"/>
    </location>
</feature>
<organism evidence="16 17">
    <name type="scientific">Halobacteriovorax marinus</name>
    <dbReference type="NCBI Taxonomy" id="97084"/>
    <lineage>
        <taxon>Bacteria</taxon>
        <taxon>Pseudomonadati</taxon>
        <taxon>Bdellovibrionota</taxon>
        <taxon>Bacteriovoracia</taxon>
        <taxon>Bacteriovoracales</taxon>
        <taxon>Halobacteriovoraceae</taxon>
        <taxon>Halobacteriovorax</taxon>
    </lineage>
</organism>
<proteinExistence type="inferred from homology"/>
<dbReference type="GO" id="GO:0005886">
    <property type="term" value="C:plasma membrane"/>
    <property type="evidence" value="ECO:0007669"/>
    <property type="project" value="TreeGrafter"/>
</dbReference>
<evidence type="ECO:0000256" key="8">
    <source>
        <dbReference type="ARBA" id="ARBA00022630"/>
    </source>
</evidence>
<evidence type="ECO:0000256" key="3">
    <source>
        <dbReference type="ARBA" id="ARBA00004370"/>
    </source>
</evidence>
<keyword evidence="12" id="KW-0472">Membrane</keyword>
<dbReference type="InterPro" id="IPR001295">
    <property type="entry name" value="Dihydroorotate_DH_CS"/>
</dbReference>
<evidence type="ECO:0000256" key="2">
    <source>
        <dbReference type="ARBA" id="ARBA00003125"/>
    </source>
</evidence>
<comment type="function">
    <text evidence="2">Catalyzes the conversion of dihydroorotate to orotate with quinone as electron acceptor.</text>
</comment>
<comment type="catalytic activity">
    <reaction evidence="13">
        <text>(S)-dihydroorotate + a quinone = orotate + a quinol</text>
        <dbReference type="Rhea" id="RHEA:30187"/>
        <dbReference type="ChEBI" id="CHEBI:24646"/>
        <dbReference type="ChEBI" id="CHEBI:30839"/>
        <dbReference type="ChEBI" id="CHEBI:30864"/>
        <dbReference type="ChEBI" id="CHEBI:132124"/>
        <dbReference type="EC" id="1.3.5.2"/>
    </reaction>
</comment>
<dbReference type="GO" id="GO:0005737">
    <property type="term" value="C:cytoplasm"/>
    <property type="evidence" value="ECO:0007669"/>
    <property type="project" value="InterPro"/>
</dbReference>
<dbReference type="PIRSF" id="PIRSF000164">
    <property type="entry name" value="DHO_oxidase"/>
    <property type="match status" value="1"/>
</dbReference>
<evidence type="ECO:0000256" key="11">
    <source>
        <dbReference type="ARBA" id="ARBA00023002"/>
    </source>
</evidence>
<dbReference type="GO" id="GO:0006207">
    <property type="term" value="P:'de novo' pyrimidine nucleobase biosynthetic process"/>
    <property type="evidence" value="ECO:0007669"/>
    <property type="project" value="UniProtKB-UniRule"/>
</dbReference>
<dbReference type="CDD" id="cd04738">
    <property type="entry name" value="DHOD_2_like"/>
    <property type="match status" value="1"/>
</dbReference>
<evidence type="ECO:0000256" key="5">
    <source>
        <dbReference type="ARBA" id="ARBA00005359"/>
    </source>
</evidence>
<dbReference type="EC" id="1.3.5.2" evidence="6 14"/>
<evidence type="ECO:0000256" key="6">
    <source>
        <dbReference type="ARBA" id="ARBA00012791"/>
    </source>
</evidence>
<dbReference type="AlphaFoldDB" id="A0A1Y5F6M9"/>
<dbReference type="PROSITE" id="PS00911">
    <property type="entry name" value="DHODEHASE_1"/>
    <property type="match status" value="1"/>
</dbReference>
<dbReference type="PANTHER" id="PTHR48109">
    <property type="entry name" value="DIHYDROOROTATE DEHYDROGENASE (QUINONE), MITOCHONDRIAL-RELATED"/>
    <property type="match status" value="1"/>
</dbReference>
<dbReference type="InterPro" id="IPR050074">
    <property type="entry name" value="DHO_dehydrogenase"/>
</dbReference>
<reference evidence="17" key="1">
    <citation type="journal article" date="2017" name="Proc. Natl. Acad. Sci. U.S.A.">
        <title>Simulation of Deepwater Horizon oil plume reveals substrate specialization within a complex community of hydrocarbon-degraders.</title>
        <authorList>
            <person name="Hu P."/>
            <person name="Dubinsky E.A."/>
            <person name="Probst A.J."/>
            <person name="Wang J."/>
            <person name="Sieber C.M.K."/>
            <person name="Tom L.M."/>
            <person name="Gardinali P."/>
            <person name="Banfield J.F."/>
            <person name="Atlas R.M."/>
            <person name="Andersen G.L."/>
        </authorList>
    </citation>
    <scope>NUCLEOTIDE SEQUENCE [LARGE SCALE GENOMIC DNA]</scope>
</reference>
<keyword evidence="8" id="KW-0285">Flavoprotein</keyword>
<keyword evidence="9" id="KW-0288">FMN</keyword>
<dbReference type="NCBIfam" id="NF003652">
    <property type="entry name" value="PRK05286.2-5"/>
    <property type="match status" value="1"/>
</dbReference>
<dbReference type="GO" id="GO:0044205">
    <property type="term" value="P:'de novo' UMP biosynthetic process"/>
    <property type="evidence" value="ECO:0007669"/>
    <property type="project" value="UniProtKB-UniPathway"/>
</dbReference>
<evidence type="ECO:0000256" key="13">
    <source>
        <dbReference type="ARBA" id="ARBA00048639"/>
    </source>
</evidence>
<dbReference type="PANTHER" id="PTHR48109:SF4">
    <property type="entry name" value="DIHYDROOROTATE DEHYDROGENASE (QUINONE), MITOCHONDRIAL"/>
    <property type="match status" value="1"/>
</dbReference>
<dbReference type="GO" id="GO:0106430">
    <property type="term" value="F:dihydroorotate dehydrogenase (quinone) activity"/>
    <property type="evidence" value="ECO:0007669"/>
    <property type="project" value="UniProtKB-EC"/>
</dbReference>
<evidence type="ECO:0000256" key="7">
    <source>
        <dbReference type="ARBA" id="ARBA00018366"/>
    </source>
</evidence>
<evidence type="ECO:0000256" key="1">
    <source>
        <dbReference type="ARBA" id="ARBA00001917"/>
    </source>
</evidence>
<gene>
    <name evidence="16" type="ORF">A9Q84_09420</name>
</gene>
<keyword evidence="11" id="KW-0560">Oxidoreductase</keyword>
<comment type="subcellular location">
    <subcellularLocation>
        <location evidence="3">Membrane</location>
    </subcellularLocation>
</comment>
<evidence type="ECO:0000313" key="16">
    <source>
        <dbReference type="EMBL" id="OUR96558.1"/>
    </source>
</evidence>
<comment type="pathway">
    <text evidence="4">Pyrimidine metabolism; UMP biosynthesis via de novo pathway; orotate from (S)-dihydroorotate (quinone route): step 1/1.</text>
</comment>
<evidence type="ECO:0000256" key="14">
    <source>
        <dbReference type="NCBIfam" id="TIGR01036"/>
    </source>
</evidence>
<keyword evidence="10" id="KW-0665">Pyrimidine biosynthesis</keyword>
<comment type="cofactor">
    <cofactor evidence="1">
        <name>FMN</name>
        <dbReference type="ChEBI" id="CHEBI:58210"/>
    </cofactor>
</comment>
<evidence type="ECO:0000313" key="17">
    <source>
        <dbReference type="Proteomes" id="UP000196531"/>
    </source>
</evidence>